<dbReference type="VEuPathDB" id="FungiDB:F503_06553"/>
<dbReference type="PROSITE" id="PS50297">
    <property type="entry name" value="ANK_REP_REGION"/>
    <property type="match status" value="1"/>
</dbReference>
<dbReference type="Pfam" id="PF12796">
    <property type="entry name" value="Ank_2"/>
    <property type="match status" value="2"/>
</dbReference>
<dbReference type="InterPro" id="IPR036770">
    <property type="entry name" value="Ankyrin_rpt-contain_sf"/>
</dbReference>
<feature type="region of interest" description="Disordered" evidence="4">
    <location>
        <begin position="209"/>
        <end position="255"/>
    </location>
</feature>
<dbReference type="OrthoDB" id="823504at2759"/>
<keyword evidence="1" id="KW-0677">Repeat</keyword>
<dbReference type="SUPFAM" id="SSF48403">
    <property type="entry name" value="Ankyrin repeat"/>
    <property type="match status" value="1"/>
</dbReference>
<dbReference type="AlphaFoldDB" id="S3BQC8"/>
<dbReference type="HOGENOM" id="CLU_063727_2_0_1"/>
<feature type="repeat" description="ANK" evidence="3">
    <location>
        <begin position="147"/>
        <end position="179"/>
    </location>
</feature>
<dbReference type="Proteomes" id="UP000016923">
    <property type="component" value="Unassembled WGS sequence"/>
</dbReference>
<sequence>MTTDLVITSVQQTARDLLVARILKSHPYLLHNPDTSDAGLSNSNLHLAASLGHVQICQFLVNLGHEQDGPALNENRETALTLAARGGHIETVHYLCQTDADWILGQDTHGRDALMEASRGGHDTVVQILLTYVPGGAEDAVRREDKEGNTALHFASSNGHLLVLRTLLAAGADAEHKNVWCWTPVAYSASVQAEVYLKALINQNKAQAQGKGQQSAPVAAQVQSRRWKFGTSDSSSKAKAKAAAAGLRIVRDEDK</sequence>
<keyword evidence="2 3" id="KW-0040">ANK repeat</keyword>
<keyword evidence="6" id="KW-1185">Reference proteome</keyword>
<organism evidence="5 6">
    <name type="scientific">Ophiostoma piceae (strain UAMH 11346)</name>
    <name type="common">Sap stain fungus</name>
    <dbReference type="NCBI Taxonomy" id="1262450"/>
    <lineage>
        <taxon>Eukaryota</taxon>
        <taxon>Fungi</taxon>
        <taxon>Dikarya</taxon>
        <taxon>Ascomycota</taxon>
        <taxon>Pezizomycotina</taxon>
        <taxon>Sordariomycetes</taxon>
        <taxon>Sordariomycetidae</taxon>
        <taxon>Ophiostomatales</taxon>
        <taxon>Ophiostomataceae</taxon>
        <taxon>Ophiostoma</taxon>
    </lineage>
</organism>
<evidence type="ECO:0000256" key="1">
    <source>
        <dbReference type="ARBA" id="ARBA00022737"/>
    </source>
</evidence>
<evidence type="ECO:0000256" key="4">
    <source>
        <dbReference type="SAM" id="MobiDB-lite"/>
    </source>
</evidence>
<dbReference type="SMART" id="SM00248">
    <property type="entry name" value="ANK"/>
    <property type="match status" value="4"/>
</dbReference>
<dbReference type="PANTHER" id="PTHR24171:SF8">
    <property type="entry name" value="BRCA1-ASSOCIATED RING DOMAIN PROTEIN 1"/>
    <property type="match status" value="1"/>
</dbReference>
<dbReference type="eggNOG" id="KOG0504">
    <property type="taxonomic scope" value="Eukaryota"/>
</dbReference>
<dbReference type="STRING" id="1262450.S3BQC8"/>
<name>S3BQC8_OPHP1</name>
<gene>
    <name evidence="5" type="ORF">F503_06553</name>
</gene>
<accession>S3BQC8</accession>
<proteinExistence type="predicted"/>
<dbReference type="EMBL" id="KE148176">
    <property type="protein sequence ID" value="EPE02577.1"/>
    <property type="molecule type" value="Genomic_DNA"/>
</dbReference>
<dbReference type="InterPro" id="IPR002110">
    <property type="entry name" value="Ankyrin_rpt"/>
</dbReference>
<evidence type="ECO:0000313" key="5">
    <source>
        <dbReference type="EMBL" id="EPE02577.1"/>
    </source>
</evidence>
<evidence type="ECO:0000256" key="2">
    <source>
        <dbReference type="ARBA" id="ARBA00023043"/>
    </source>
</evidence>
<reference evidence="5 6" key="1">
    <citation type="journal article" date="2013" name="BMC Genomics">
        <title>The genome and transcriptome of the pine saprophyte Ophiostoma piceae, and a comparison with the bark beetle-associated pine pathogen Grosmannia clavigera.</title>
        <authorList>
            <person name="Haridas S."/>
            <person name="Wang Y."/>
            <person name="Lim L."/>
            <person name="Massoumi Alamouti S."/>
            <person name="Jackman S."/>
            <person name="Docking R."/>
            <person name="Robertson G."/>
            <person name="Birol I."/>
            <person name="Bohlmann J."/>
            <person name="Breuil C."/>
        </authorList>
    </citation>
    <scope>NUCLEOTIDE SEQUENCE [LARGE SCALE GENOMIC DNA]</scope>
    <source>
        <strain evidence="5 6">UAMH 11346</strain>
    </source>
</reference>
<dbReference type="PANTHER" id="PTHR24171">
    <property type="entry name" value="ANKYRIN REPEAT DOMAIN-CONTAINING PROTEIN 39-RELATED"/>
    <property type="match status" value="1"/>
</dbReference>
<feature type="compositionally biased region" description="Low complexity" evidence="4">
    <location>
        <begin position="209"/>
        <end position="224"/>
    </location>
</feature>
<dbReference type="PROSITE" id="PS50088">
    <property type="entry name" value="ANK_REPEAT"/>
    <property type="match status" value="1"/>
</dbReference>
<dbReference type="OMA" id="KRNIWSW"/>
<protein>
    <submittedName>
        <fullName evidence="5">Spherulin-1b</fullName>
    </submittedName>
</protein>
<evidence type="ECO:0000256" key="3">
    <source>
        <dbReference type="PROSITE-ProRule" id="PRU00023"/>
    </source>
</evidence>
<feature type="compositionally biased region" description="Low complexity" evidence="4">
    <location>
        <begin position="234"/>
        <end position="245"/>
    </location>
</feature>
<dbReference type="Gene3D" id="1.25.40.20">
    <property type="entry name" value="Ankyrin repeat-containing domain"/>
    <property type="match status" value="2"/>
</dbReference>
<dbReference type="GO" id="GO:0085020">
    <property type="term" value="P:protein K6-linked ubiquitination"/>
    <property type="evidence" value="ECO:0007669"/>
    <property type="project" value="TreeGrafter"/>
</dbReference>
<dbReference type="GO" id="GO:0004842">
    <property type="term" value="F:ubiquitin-protein transferase activity"/>
    <property type="evidence" value="ECO:0007669"/>
    <property type="project" value="TreeGrafter"/>
</dbReference>
<evidence type="ECO:0000313" key="6">
    <source>
        <dbReference type="Proteomes" id="UP000016923"/>
    </source>
</evidence>